<proteinExistence type="predicted"/>
<sequence length="142" mass="15891">MWRTEVLEVAVKEGVSEQVRIGSEERSRLNGSPDCCIKVAQIESLENVKDLGCFREVNVGSSLSCLASREVEEINEKVSDLALSPVNESNLVDVRVVQADLLVQKLTLRTVPIFMSNSAIENCNRIYRMTNEEFEAVSLESR</sequence>
<dbReference type="Proteomes" id="UP001374584">
    <property type="component" value="Unassembled WGS sequence"/>
</dbReference>
<accession>A0AAN9QXE0</accession>
<keyword evidence="2" id="KW-1185">Reference proteome</keyword>
<comment type="caution">
    <text evidence="1">The sequence shown here is derived from an EMBL/GenBank/DDBJ whole genome shotgun (WGS) entry which is preliminary data.</text>
</comment>
<protein>
    <submittedName>
        <fullName evidence="1">Uncharacterized protein</fullName>
    </submittedName>
</protein>
<dbReference type="AlphaFoldDB" id="A0AAN9QXE0"/>
<dbReference type="EMBL" id="JAYMYR010000007">
    <property type="protein sequence ID" value="KAK7354035.1"/>
    <property type="molecule type" value="Genomic_DNA"/>
</dbReference>
<evidence type="ECO:0000313" key="2">
    <source>
        <dbReference type="Proteomes" id="UP001374584"/>
    </source>
</evidence>
<name>A0AAN9QXE0_PHACN</name>
<evidence type="ECO:0000313" key="1">
    <source>
        <dbReference type="EMBL" id="KAK7354035.1"/>
    </source>
</evidence>
<gene>
    <name evidence="1" type="ORF">VNO80_19491</name>
</gene>
<reference evidence="1 2" key="1">
    <citation type="submission" date="2024-01" db="EMBL/GenBank/DDBJ databases">
        <title>The genomes of 5 underutilized Papilionoideae crops provide insights into root nodulation and disease resistanc.</title>
        <authorList>
            <person name="Jiang F."/>
        </authorList>
    </citation>
    <scope>NUCLEOTIDE SEQUENCE [LARGE SCALE GENOMIC DNA]</scope>
    <source>
        <strain evidence="1">JINMINGXINNONG_FW02</strain>
        <tissue evidence="1">Leaves</tissue>
    </source>
</reference>
<organism evidence="1 2">
    <name type="scientific">Phaseolus coccineus</name>
    <name type="common">Scarlet runner bean</name>
    <name type="synonym">Phaseolus multiflorus</name>
    <dbReference type="NCBI Taxonomy" id="3886"/>
    <lineage>
        <taxon>Eukaryota</taxon>
        <taxon>Viridiplantae</taxon>
        <taxon>Streptophyta</taxon>
        <taxon>Embryophyta</taxon>
        <taxon>Tracheophyta</taxon>
        <taxon>Spermatophyta</taxon>
        <taxon>Magnoliopsida</taxon>
        <taxon>eudicotyledons</taxon>
        <taxon>Gunneridae</taxon>
        <taxon>Pentapetalae</taxon>
        <taxon>rosids</taxon>
        <taxon>fabids</taxon>
        <taxon>Fabales</taxon>
        <taxon>Fabaceae</taxon>
        <taxon>Papilionoideae</taxon>
        <taxon>50 kb inversion clade</taxon>
        <taxon>NPAAA clade</taxon>
        <taxon>indigoferoid/millettioid clade</taxon>
        <taxon>Phaseoleae</taxon>
        <taxon>Phaseolus</taxon>
    </lineage>
</organism>